<dbReference type="SUPFAM" id="SSF161098">
    <property type="entry name" value="MetI-like"/>
    <property type="match status" value="1"/>
</dbReference>
<dbReference type="PANTHER" id="PTHR30450:SF1">
    <property type="entry name" value="D-METHIONINE TRANSPORT SYSTEM PERMEASE PROTEIN METI-RELATED"/>
    <property type="match status" value="1"/>
</dbReference>
<dbReference type="InterPro" id="IPR035906">
    <property type="entry name" value="MetI-like_sf"/>
</dbReference>
<dbReference type="GO" id="GO:0005886">
    <property type="term" value="C:plasma membrane"/>
    <property type="evidence" value="ECO:0007669"/>
    <property type="project" value="UniProtKB-SubCell"/>
</dbReference>
<keyword evidence="7 8" id="KW-0472">Membrane</keyword>
<evidence type="ECO:0000313" key="9">
    <source>
        <dbReference type="EMBL" id="OCG75530.1"/>
    </source>
</evidence>
<comment type="caution">
    <text evidence="9">The sequence shown here is derived from an EMBL/GenBank/DDBJ whole genome shotgun (WGS) entry which is preliminary data.</text>
</comment>
<reference evidence="9 10" key="1">
    <citation type="submission" date="2016-05" db="EMBL/GenBank/DDBJ databases">
        <authorList>
            <person name="Lavstsen T."/>
            <person name="Jespersen J.S."/>
        </authorList>
    </citation>
    <scope>NUCLEOTIDE SEQUENCE [LARGE SCALE GENOMIC DNA]</scope>
    <source>
        <strain evidence="9 10">YLB-01</strain>
    </source>
</reference>
<evidence type="ECO:0000256" key="5">
    <source>
        <dbReference type="ARBA" id="ARBA00022692"/>
    </source>
</evidence>
<dbReference type="InterPro" id="IPR000515">
    <property type="entry name" value="MetI-like"/>
</dbReference>
<dbReference type="CDD" id="cd06261">
    <property type="entry name" value="TM_PBP2"/>
    <property type="match status" value="1"/>
</dbReference>
<organism evidence="9 10">
    <name type="scientific">Microbacterium sediminis</name>
    <dbReference type="NCBI Taxonomy" id="904291"/>
    <lineage>
        <taxon>Bacteria</taxon>
        <taxon>Bacillati</taxon>
        <taxon>Actinomycetota</taxon>
        <taxon>Actinomycetes</taxon>
        <taxon>Micrococcales</taxon>
        <taxon>Microbacteriaceae</taxon>
        <taxon>Microbacterium</taxon>
    </lineage>
</organism>
<protein>
    <submittedName>
        <fullName evidence="9">ABC transporter permease</fullName>
    </submittedName>
</protein>
<evidence type="ECO:0000256" key="4">
    <source>
        <dbReference type="ARBA" id="ARBA00022475"/>
    </source>
</evidence>
<evidence type="ECO:0000256" key="6">
    <source>
        <dbReference type="ARBA" id="ARBA00022989"/>
    </source>
</evidence>
<dbReference type="OrthoDB" id="9793490at2"/>
<dbReference type="STRING" id="904291.A7J15_00235"/>
<evidence type="ECO:0000256" key="7">
    <source>
        <dbReference type="ARBA" id="ARBA00023136"/>
    </source>
</evidence>
<name>A0A1B9NG21_9MICO</name>
<dbReference type="EMBL" id="LXMD01000012">
    <property type="protein sequence ID" value="OCG75530.1"/>
    <property type="molecule type" value="Genomic_DNA"/>
</dbReference>
<dbReference type="GO" id="GO:0048473">
    <property type="term" value="P:D-methionine transmembrane transport"/>
    <property type="evidence" value="ECO:0007669"/>
    <property type="project" value="TreeGrafter"/>
</dbReference>
<dbReference type="Gene3D" id="1.10.3720.10">
    <property type="entry name" value="MetI-like"/>
    <property type="match status" value="1"/>
</dbReference>
<evidence type="ECO:0000313" key="10">
    <source>
        <dbReference type="Proteomes" id="UP000093355"/>
    </source>
</evidence>
<evidence type="ECO:0000256" key="1">
    <source>
        <dbReference type="ARBA" id="ARBA00004651"/>
    </source>
</evidence>
<feature type="transmembrane region" description="Helical" evidence="8">
    <location>
        <begin position="68"/>
        <end position="92"/>
    </location>
</feature>
<dbReference type="Pfam" id="PF00528">
    <property type="entry name" value="BPD_transp_1"/>
    <property type="match status" value="1"/>
</dbReference>
<feature type="transmembrane region" description="Helical" evidence="8">
    <location>
        <begin position="98"/>
        <end position="121"/>
    </location>
</feature>
<sequence length="249" mass="26474">MIDVTSPDFWPTLLANLWKATLETLYMVGATMVITFVVGLVLGVLLVSTDRGGVLEKPFGSRALGRTINVVLSIVVNITRSVPFLILMIALIPFTYLLLGTSFGSSAAIVPLSISAIPFFARLAEIALREVPDGRIEAAEALGSTRWQILTKVLVPESLPAMIRGFATTVVSIINFSAIAGTIGAGGLGDLAVRYGHQRYSTEYILCVVVVLVVLVQGLQTFGEWLAKRLDHERSAGRAAATATAATGS</sequence>
<evidence type="ECO:0000256" key="2">
    <source>
        <dbReference type="ARBA" id="ARBA00007069"/>
    </source>
</evidence>
<evidence type="ECO:0000256" key="3">
    <source>
        <dbReference type="ARBA" id="ARBA00022448"/>
    </source>
</evidence>
<comment type="subcellular location">
    <subcellularLocation>
        <location evidence="1 8">Cell membrane</location>
        <topology evidence="1 8">Multi-pass membrane protein</topology>
    </subcellularLocation>
</comment>
<dbReference type="PROSITE" id="PS50928">
    <property type="entry name" value="ABC_TM1"/>
    <property type="match status" value="1"/>
</dbReference>
<evidence type="ECO:0000256" key="8">
    <source>
        <dbReference type="RuleBase" id="RU363032"/>
    </source>
</evidence>
<feature type="transmembrane region" description="Helical" evidence="8">
    <location>
        <begin position="25"/>
        <end position="47"/>
    </location>
</feature>
<keyword evidence="3 8" id="KW-0813">Transport</keyword>
<comment type="similarity">
    <text evidence="2">Belongs to the binding-protein-dependent transport system permease family. CysTW subfamily.</text>
</comment>
<accession>A0A1B9NG21</accession>
<feature type="transmembrane region" description="Helical" evidence="8">
    <location>
        <begin position="200"/>
        <end position="219"/>
    </location>
</feature>
<keyword evidence="6 8" id="KW-1133">Transmembrane helix</keyword>
<dbReference type="PANTHER" id="PTHR30450">
    <property type="entry name" value="ABC TRANSPORTER PERMEASE"/>
    <property type="match status" value="1"/>
</dbReference>
<keyword evidence="10" id="KW-1185">Reference proteome</keyword>
<proteinExistence type="inferred from homology"/>
<feature type="transmembrane region" description="Helical" evidence="8">
    <location>
        <begin position="166"/>
        <end position="188"/>
    </location>
</feature>
<dbReference type="FunFam" id="1.10.3720.10:FF:000002">
    <property type="entry name" value="D-methionine ABC transporter permease MetI"/>
    <property type="match status" value="1"/>
</dbReference>
<dbReference type="Proteomes" id="UP000093355">
    <property type="component" value="Unassembled WGS sequence"/>
</dbReference>
<dbReference type="AlphaFoldDB" id="A0A1B9NG21"/>
<gene>
    <name evidence="9" type="ORF">A7J15_00235</name>
</gene>
<dbReference type="InterPro" id="IPR051322">
    <property type="entry name" value="AA_ABC_Transporter_Permease"/>
</dbReference>
<keyword evidence="4" id="KW-1003">Cell membrane</keyword>
<dbReference type="RefSeq" id="WP_067022636.1">
    <property type="nucleotide sequence ID" value="NZ_CP038256.1"/>
</dbReference>
<keyword evidence="5 8" id="KW-0812">Transmembrane</keyword>